<evidence type="ECO:0000256" key="1">
    <source>
        <dbReference type="ARBA" id="ARBA00022574"/>
    </source>
</evidence>
<feature type="domain" description="Nephrocystin 3-like N-terminal" evidence="5">
    <location>
        <begin position="269"/>
        <end position="432"/>
    </location>
</feature>
<evidence type="ECO:0000313" key="6">
    <source>
        <dbReference type="EMBL" id="PSR94372.1"/>
    </source>
</evidence>
<dbReference type="PANTHER" id="PTHR10039">
    <property type="entry name" value="AMELOGENIN"/>
    <property type="match status" value="1"/>
</dbReference>
<dbReference type="SMART" id="SM00320">
    <property type="entry name" value="WD40"/>
    <property type="match status" value="4"/>
</dbReference>
<organism evidence="6 7">
    <name type="scientific">Hermanssonia centrifuga</name>
    <dbReference type="NCBI Taxonomy" id="98765"/>
    <lineage>
        <taxon>Eukaryota</taxon>
        <taxon>Fungi</taxon>
        <taxon>Dikarya</taxon>
        <taxon>Basidiomycota</taxon>
        <taxon>Agaricomycotina</taxon>
        <taxon>Agaricomycetes</taxon>
        <taxon>Polyporales</taxon>
        <taxon>Meruliaceae</taxon>
        <taxon>Hermanssonia</taxon>
    </lineage>
</organism>
<dbReference type="STRING" id="98765.A0A2R6PNH5"/>
<protein>
    <recommendedName>
        <fullName evidence="5">Nephrocystin 3-like N-terminal domain-containing protein</fullName>
    </recommendedName>
</protein>
<evidence type="ECO:0000259" key="5">
    <source>
        <dbReference type="Pfam" id="PF24883"/>
    </source>
</evidence>
<dbReference type="Pfam" id="PF24883">
    <property type="entry name" value="NPHP3_N"/>
    <property type="match status" value="1"/>
</dbReference>
<dbReference type="SUPFAM" id="SSF50978">
    <property type="entry name" value="WD40 repeat-like"/>
    <property type="match status" value="1"/>
</dbReference>
<dbReference type="PROSITE" id="PS00678">
    <property type="entry name" value="WD_REPEATS_1"/>
    <property type="match status" value="1"/>
</dbReference>
<feature type="region of interest" description="Disordered" evidence="4">
    <location>
        <begin position="1204"/>
        <end position="1242"/>
    </location>
</feature>
<dbReference type="InterPro" id="IPR015943">
    <property type="entry name" value="WD40/YVTN_repeat-like_dom_sf"/>
</dbReference>
<dbReference type="InterPro" id="IPR019775">
    <property type="entry name" value="WD40_repeat_CS"/>
</dbReference>
<name>A0A2R6PNH5_9APHY</name>
<dbReference type="PROSITE" id="PS50082">
    <property type="entry name" value="WD_REPEATS_2"/>
    <property type="match status" value="2"/>
</dbReference>
<feature type="repeat" description="WD" evidence="3">
    <location>
        <begin position="1120"/>
        <end position="1143"/>
    </location>
</feature>
<dbReference type="EMBL" id="MLYV02000452">
    <property type="protein sequence ID" value="PSR94372.1"/>
    <property type="molecule type" value="Genomic_DNA"/>
</dbReference>
<evidence type="ECO:0000256" key="2">
    <source>
        <dbReference type="ARBA" id="ARBA00022737"/>
    </source>
</evidence>
<keyword evidence="7" id="KW-1185">Reference proteome</keyword>
<sequence length="1315" mass="148309">MSTPFEFNASYKEILRDSLHQESNIRHYRRNEELYGIKRPITITVKFSLRQFTTTEVHFLSASEDNVNPRDIINIVQGIQTTLGVIGEDFESALDIVGAVGGVLANVHPIVSLVVAAMSIPIKYYKKKIEFKDSLQKLAMEAHRLLQHLGQLELDDTPLNDFDILESAVVNIMEAIVEAGDFVQCYMARGNIGQTVTAQFSEAIQDLLEAFRRCREDFQLALSQKTHRAQSQKTLKKELREWLGLVMQERLEEECMEGTRKGILSSIDRSLDDPASYLIWIHGAPGIGKSTIVSSIIHQRTHKGDQVFTFRFKRRTDYPEPLRDPGMLWPSLAFDLAQSFRDCRLALIEAKKANPRGVAGVTKQFKTLIQGPIRNHLSAFRNCPRKLLVVIDGVDEATRDPPYWVELLDTLREFCQLSKESGGQLRVVISSRTLHDISAALSPLQPIRITLSVADSYSDNSEIWHDLHHFFTQHLRTEASKAHPRKWPRDEELRKLTEHANGLFLWADNAVRYILRPDGDKQRRLDFVLTHGYPGENNVKAPSALDLCYSKALQDSLGNREGSEKSLLMNFTRAVVISQVSLSIDDLVKLGVLPLGIDLSDLRTRLGCLLPFVEVIDSIRHFRAFHDSFRIFLVSERARKCHRFNESEENARQALYCLKWMNKPDTLYFNLFSIPSSYDATDDVDLGMVFGSKISPLLDYTCRFWTIHLTKATFNLNKGFPATIRQICKDLVDQLDVFFHCHFLHWLEVMSFLRLTNTVPEMIEDCLSWINLQPSPNQKLVKFVEDSHAFASIFAYPISRSIPHIYVSCLPFTSQESEIFRHFSSTFSNILHVPDISEKAVTRADHRGAPVTQKECVIALAFSLDGKSILSVSADCKSSMWDSRSGEMRKQIPLCGDDIVFATVASFSPDQRYIALGCIGTANSIHVYESPHSPHRIAKVELLSQKVIKCLVFFPPGSHLLACGYYEQVETKKDCYAWSIRILDYETGKMTPPAIRCSHAKPLSSLTISPDSRYIMACSADSITSFTFDSDNRLFYQYCLTDAFRLWDARTGRAITEPFAALFRKGEPMARDLEVAPAMNRVSSIGAPVYVADATFKEKTLLQNAPRNLVFAAHSAHKKLIASGGQDNRIYVWNTETGILLSTLTTMQTSGVHRCLAFSKDGAFIATGSGKGDITLWAVPEGQDTARSILPTFPVSRPAMLEVGNGQGGASGISSARSSRHSSLSRLGSRRPSPSPRSQASRGLDGKRMIWYDDYISVDSSGWIRDKSQSLLFWIPPEYRDEIRVLLPAGSSRTGIDFSNFMHGKYWIECQTLRD</sequence>
<feature type="compositionally biased region" description="Low complexity" evidence="4">
    <location>
        <begin position="1212"/>
        <end position="1242"/>
    </location>
</feature>
<accession>A0A2R6PNH5</accession>
<dbReference type="InterPro" id="IPR027417">
    <property type="entry name" value="P-loop_NTPase"/>
</dbReference>
<feature type="repeat" description="WD" evidence="3">
    <location>
        <begin position="1156"/>
        <end position="1187"/>
    </location>
</feature>
<dbReference type="InterPro" id="IPR036322">
    <property type="entry name" value="WD40_repeat_dom_sf"/>
</dbReference>
<reference evidence="6 7" key="1">
    <citation type="submission" date="2018-02" db="EMBL/GenBank/DDBJ databases">
        <title>Genome sequence of the basidiomycete white-rot fungus Phlebia centrifuga.</title>
        <authorList>
            <person name="Granchi Z."/>
            <person name="Peng M."/>
            <person name="de Vries R.P."/>
            <person name="Hilden K."/>
            <person name="Makela M.R."/>
            <person name="Grigoriev I."/>
            <person name="Riley R."/>
        </authorList>
    </citation>
    <scope>NUCLEOTIDE SEQUENCE [LARGE SCALE GENOMIC DNA]</scope>
    <source>
        <strain evidence="6 7">FBCC195</strain>
    </source>
</reference>
<keyword evidence="2" id="KW-0677">Repeat</keyword>
<dbReference type="InterPro" id="IPR001680">
    <property type="entry name" value="WD40_rpt"/>
</dbReference>
<dbReference type="Proteomes" id="UP000186601">
    <property type="component" value="Unassembled WGS sequence"/>
</dbReference>
<comment type="caution">
    <text evidence="6">The sequence shown here is derived from an EMBL/GenBank/DDBJ whole genome shotgun (WGS) entry which is preliminary data.</text>
</comment>
<evidence type="ECO:0000256" key="3">
    <source>
        <dbReference type="PROSITE-ProRule" id="PRU00221"/>
    </source>
</evidence>
<dbReference type="OrthoDB" id="2658414at2759"/>
<keyword evidence="1 3" id="KW-0853">WD repeat</keyword>
<dbReference type="Gene3D" id="3.40.50.300">
    <property type="entry name" value="P-loop containing nucleotide triphosphate hydrolases"/>
    <property type="match status" value="1"/>
</dbReference>
<evidence type="ECO:0000313" key="7">
    <source>
        <dbReference type="Proteomes" id="UP000186601"/>
    </source>
</evidence>
<dbReference type="SUPFAM" id="SSF52540">
    <property type="entry name" value="P-loop containing nucleoside triphosphate hydrolases"/>
    <property type="match status" value="1"/>
</dbReference>
<dbReference type="Gene3D" id="2.130.10.10">
    <property type="entry name" value="YVTN repeat-like/Quinoprotein amine dehydrogenase"/>
    <property type="match status" value="2"/>
</dbReference>
<dbReference type="InterPro" id="IPR056884">
    <property type="entry name" value="NPHP3-like_N"/>
</dbReference>
<dbReference type="Pfam" id="PF00400">
    <property type="entry name" value="WD40"/>
    <property type="match status" value="3"/>
</dbReference>
<proteinExistence type="predicted"/>
<gene>
    <name evidence="6" type="ORF">PHLCEN_2v4457</name>
</gene>
<dbReference type="PANTHER" id="PTHR10039:SF17">
    <property type="entry name" value="FUNGAL STAND N-TERMINAL GOODBYE DOMAIN-CONTAINING PROTEIN-RELATED"/>
    <property type="match status" value="1"/>
</dbReference>
<evidence type="ECO:0000256" key="4">
    <source>
        <dbReference type="SAM" id="MobiDB-lite"/>
    </source>
</evidence>